<proteinExistence type="predicted"/>
<dbReference type="InterPro" id="IPR011004">
    <property type="entry name" value="Trimer_LpxA-like_sf"/>
</dbReference>
<keyword evidence="2" id="KW-1185">Reference proteome</keyword>
<dbReference type="SUPFAM" id="SSF51161">
    <property type="entry name" value="Trimeric LpxA-like enzymes"/>
    <property type="match status" value="1"/>
</dbReference>
<dbReference type="InterPro" id="IPR050484">
    <property type="entry name" value="Transf_Hexapept/Carb_Anhydrase"/>
</dbReference>
<name>A0AA97FKN7_9MICO</name>
<dbReference type="EMBL" id="CP118157">
    <property type="protein sequence ID" value="WOF24574.1"/>
    <property type="molecule type" value="Genomic_DNA"/>
</dbReference>
<reference evidence="1 2" key="1">
    <citation type="submission" date="2023-02" db="EMBL/GenBank/DDBJ databases">
        <title>Microbacterium betulae sp. nov., isolated from birch wood.</title>
        <authorList>
            <person name="Pasciak M."/>
            <person name="Pawlik K.J."/>
            <person name="Martynowski D."/>
            <person name="Laczmanski L."/>
            <person name="Ciekot J."/>
            <person name="Szponar B."/>
            <person name="Wojcik-Fatla A."/>
            <person name="Mackiewicz B."/>
            <person name="Farian E."/>
            <person name="Cholewa G."/>
            <person name="Cholewa A."/>
            <person name="Dutkiewicz J."/>
        </authorList>
    </citation>
    <scope>NUCLEOTIDE SEQUENCE [LARGE SCALE GENOMIC DNA]</scope>
    <source>
        <strain evidence="1 2">AB</strain>
    </source>
</reference>
<dbReference type="PANTHER" id="PTHR13061">
    <property type="entry name" value="DYNACTIN SUBUNIT P25"/>
    <property type="match status" value="1"/>
</dbReference>
<dbReference type="KEGG" id="mbet:N8K70_07930"/>
<evidence type="ECO:0000313" key="2">
    <source>
        <dbReference type="Proteomes" id="UP001305498"/>
    </source>
</evidence>
<dbReference type="CDD" id="cd04645">
    <property type="entry name" value="LbH_gamma_CA_like"/>
    <property type="match status" value="1"/>
</dbReference>
<gene>
    <name evidence="1" type="ORF">N8K70_07930</name>
</gene>
<accession>A0AA97FKN7</accession>
<dbReference type="InterPro" id="IPR001451">
    <property type="entry name" value="Hexapep"/>
</dbReference>
<dbReference type="PANTHER" id="PTHR13061:SF29">
    <property type="entry name" value="GAMMA CARBONIC ANHYDRASE-LIKE 1, MITOCHONDRIAL-RELATED"/>
    <property type="match status" value="1"/>
</dbReference>
<dbReference type="InterPro" id="IPR047324">
    <property type="entry name" value="LbH_gamma_CA-like"/>
</dbReference>
<evidence type="ECO:0000313" key="1">
    <source>
        <dbReference type="EMBL" id="WOF24574.1"/>
    </source>
</evidence>
<organism evidence="1 2">
    <name type="scientific">Microbacterium betulae</name>
    <dbReference type="NCBI Taxonomy" id="2981139"/>
    <lineage>
        <taxon>Bacteria</taxon>
        <taxon>Bacillati</taxon>
        <taxon>Actinomycetota</taxon>
        <taxon>Actinomycetes</taxon>
        <taxon>Micrococcales</taxon>
        <taxon>Microbacteriaceae</taxon>
        <taxon>Microbacterium</taxon>
    </lineage>
</organism>
<dbReference type="AlphaFoldDB" id="A0AA97FKN7"/>
<dbReference type="Pfam" id="PF00132">
    <property type="entry name" value="Hexapep"/>
    <property type="match status" value="1"/>
</dbReference>
<dbReference type="Proteomes" id="UP001305498">
    <property type="component" value="Chromosome"/>
</dbReference>
<sequence length="181" mass="18160">MTVSPHATVLGLDDLVPAIARDAFVADGARVVGDVVLGPGSSVWYNAVLRGDTGAIRVGARSNLQDNVSVHVGGGFDTIIGEDVSVGHNAVVHGCRIGDGTLVGMGAVVLQGAEIGESCLVAGGAVVLEGTVVPPRSLVAGVPAKVRRALSDDEAAALARNAASYLDHARRHEAALSAKGA</sequence>
<dbReference type="Gene3D" id="2.160.10.10">
    <property type="entry name" value="Hexapeptide repeat proteins"/>
    <property type="match status" value="1"/>
</dbReference>
<dbReference type="RefSeq" id="WP_317141047.1">
    <property type="nucleotide sequence ID" value="NZ_CP118157.1"/>
</dbReference>
<protein>
    <submittedName>
        <fullName evidence="1">Gamma carbonic anhydrase family protein</fullName>
    </submittedName>
</protein>